<dbReference type="Pfam" id="PF11754">
    <property type="entry name" value="Velvet"/>
    <property type="match status" value="2"/>
</dbReference>
<organism evidence="6 7">
    <name type="scientific">Basidiobolus meristosporus CBS 931.73</name>
    <dbReference type="NCBI Taxonomy" id="1314790"/>
    <lineage>
        <taxon>Eukaryota</taxon>
        <taxon>Fungi</taxon>
        <taxon>Fungi incertae sedis</taxon>
        <taxon>Zoopagomycota</taxon>
        <taxon>Entomophthoromycotina</taxon>
        <taxon>Basidiobolomycetes</taxon>
        <taxon>Basidiobolales</taxon>
        <taxon>Basidiobolaceae</taxon>
        <taxon>Basidiobolus</taxon>
    </lineage>
</organism>
<dbReference type="InParanoid" id="A0A1Y1ZBZ0"/>
<reference evidence="6 7" key="1">
    <citation type="submission" date="2016-07" db="EMBL/GenBank/DDBJ databases">
        <title>Pervasive Adenine N6-methylation of Active Genes in Fungi.</title>
        <authorList>
            <consortium name="DOE Joint Genome Institute"/>
            <person name="Mondo S.J."/>
            <person name="Dannebaum R.O."/>
            <person name="Kuo R.C."/>
            <person name="Labutti K."/>
            <person name="Haridas S."/>
            <person name="Kuo A."/>
            <person name="Salamov A."/>
            <person name="Ahrendt S.R."/>
            <person name="Lipzen A."/>
            <person name="Sullivan W."/>
            <person name="Andreopoulos W.B."/>
            <person name="Clum A."/>
            <person name="Lindquist E."/>
            <person name="Daum C."/>
            <person name="Ramamoorthy G.K."/>
            <person name="Gryganskyi A."/>
            <person name="Culley D."/>
            <person name="Magnuson J.K."/>
            <person name="James T.Y."/>
            <person name="O'Malley M.A."/>
            <person name="Stajich J.E."/>
            <person name="Spatafora J.W."/>
            <person name="Visel A."/>
            <person name="Grigoriev I.V."/>
        </authorList>
    </citation>
    <scope>NUCLEOTIDE SEQUENCE [LARGE SCALE GENOMIC DNA]</scope>
    <source>
        <strain evidence="6 7">CBS 931.73</strain>
    </source>
</reference>
<dbReference type="InterPro" id="IPR021740">
    <property type="entry name" value="Velvet"/>
</dbReference>
<dbReference type="GO" id="GO:0005634">
    <property type="term" value="C:nucleus"/>
    <property type="evidence" value="ECO:0007669"/>
    <property type="project" value="UniProtKB-SubCell"/>
</dbReference>
<keyword evidence="2" id="KW-0805">Transcription regulation</keyword>
<gene>
    <name evidence="6" type="ORF">K493DRAFT_310175</name>
</gene>
<comment type="subcellular location">
    <subcellularLocation>
        <location evidence="1">Nucleus</location>
    </subcellularLocation>
</comment>
<dbReference type="PROSITE" id="PS51821">
    <property type="entry name" value="VELVET"/>
    <property type="match status" value="1"/>
</dbReference>
<feature type="domain" description="Velvet" evidence="5">
    <location>
        <begin position="1"/>
        <end position="170"/>
    </location>
</feature>
<sequence>MQSGRQYTLTIIQQPRIGYAFCSNVQDRLPLEPALMLQVGLYDEHGNECQSRPTDLTFLVAHVSLWSTDGAEDGNDTLSHCSIDKSHLLLGNTVSSVESSVSNDQNHFLFDDLSIKEPGEYRLAIALFDIKRNILFGEQDTQCTSTVFTDRFEVVPKTQEGRRYVTHLPH</sequence>
<proteinExistence type="predicted"/>
<dbReference type="OrthoDB" id="3056235at2759"/>
<evidence type="ECO:0000256" key="3">
    <source>
        <dbReference type="ARBA" id="ARBA00023163"/>
    </source>
</evidence>
<keyword evidence="3" id="KW-0804">Transcription</keyword>
<evidence type="ECO:0000256" key="4">
    <source>
        <dbReference type="ARBA" id="ARBA00023242"/>
    </source>
</evidence>
<evidence type="ECO:0000256" key="2">
    <source>
        <dbReference type="ARBA" id="ARBA00023015"/>
    </source>
</evidence>
<keyword evidence="4" id="KW-0539">Nucleus</keyword>
<accession>A0A1Y1ZBZ0</accession>
<evidence type="ECO:0000259" key="5">
    <source>
        <dbReference type="PROSITE" id="PS51821"/>
    </source>
</evidence>
<dbReference type="PANTHER" id="PTHR33572:SF15">
    <property type="entry name" value="VELVET DOMAIN-CONTAINING PROTEIN"/>
    <property type="match status" value="1"/>
</dbReference>
<dbReference type="Gene3D" id="2.60.40.3960">
    <property type="entry name" value="Velvet domain"/>
    <property type="match status" value="1"/>
</dbReference>
<protein>
    <recommendedName>
        <fullName evidence="5">Velvet domain-containing protein</fullName>
    </recommendedName>
</protein>
<evidence type="ECO:0000313" key="7">
    <source>
        <dbReference type="Proteomes" id="UP000193498"/>
    </source>
</evidence>
<dbReference type="STRING" id="1314790.A0A1Y1ZBZ0"/>
<evidence type="ECO:0000256" key="1">
    <source>
        <dbReference type="ARBA" id="ARBA00004123"/>
    </source>
</evidence>
<dbReference type="EMBL" id="MCFE01000007">
    <property type="protein sequence ID" value="ORY07644.1"/>
    <property type="molecule type" value="Genomic_DNA"/>
</dbReference>
<dbReference type="Proteomes" id="UP000193498">
    <property type="component" value="Unassembled WGS sequence"/>
</dbReference>
<evidence type="ECO:0000313" key="6">
    <source>
        <dbReference type="EMBL" id="ORY07644.1"/>
    </source>
</evidence>
<dbReference type="InterPro" id="IPR037525">
    <property type="entry name" value="Velvet_dom"/>
</dbReference>
<name>A0A1Y1ZBZ0_9FUNG</name>
<dbReference type="PANTHER" id="PTHR33572">
    <property type="entry name" value="SPORE DEVELOPMENT REGULATOR VOSA"/>
    <property type="match status" value="1"/>
</dbReference>
<dbReference type="InterPro" id="IPR038491">
    <property type="entry name" value="Velvet_dom_sf"/>
</dbReference>
<dbReference type="AlphaFoldDB" id="A0A1Y1ZBZ0"/>
<comment type="caution">
    <text evidence="6">The sequence shown here is derived from an EMBL/GenBank/DDBJ whole genome shotgun (WGS) entry which is preliminary data.</text>
</comment>
<keyword evidence="7" id="KW-1185">Reference proteome</keyword>